<dbReference type="AlphaFoldDB" id="U4Q0A0"/>
<gene>
    <name evidence="2" type="ORF">BN877_I2605</name>
</gene>
<evidence type="ECO:0000313" key="3">
    <source>
        <dbReference type="Proteomes" id="UP000016944"/>
    </source>
</evidence>
<reference evidence="2 3" key="1">
    <citation type="journal article" date="2013" name="Genome Announc.">
        <title>Complete Genome Sequence of the Sesbania Symbiont and Rice Growth-Promoting Endophyte Rhizobium sp. Strain IRBG74.</title>
        <authorList>
            <person name="Crook M.B."/>
            <person name="Mitra S."/>
            <person name="Ane J.M."/>
            <person name="Sadowsky M.J."/>
            <person name="Gyaneshwar P."/>
        </authorList>
    </citation>
    <scope>NUCLEOTIDE SEQUENCE [LARGE SCALE GENOMIC DNA]</scope>
    <source>
        <strain evidence="2 3">IRBG74</strain>
    </source>
</reference>
<sequence length="84" mass="9534">MAANGPPTLFRIALAESPKLLFKRTGLQWMLIYFCNPAAVDRKPSIYISGPVQGAAACFPQNEKQKRRSWWNASTTLSHRSKRR</sequence>
<feature type="region of interest" description="Disordered" evidence="1">
    <location>
        <begin position="65"/>
        <end position="84"/>
    </location>
</feature>
<accession>U4Q0A0</accession>
<dbReference type="HOGENOM" id="CLU_2525271_0_0_5"/>
<proteinExistence type="predicted"/>
<dbReference type="Proteomes" id="UP000016944">
    <property type="component" value="Chromosome I"/>
</dbReference>
<dbReference type="EMBL" id="HG518322">
    <property type="protein sequence ID" value="CDI09492.1"/>
    <property type="molecule type" value="Genomic_DNA"/>
</dbReference>
<organism evidence="2 3">
    <name type="scientific">Agrobacterium pusense</name>
    <dbReference type="NCBI Taxonomy" id="648995"/>
    <lineage>
        <taxon>Bacteria</taxon>
        <taxon>Pseudomonadati</taxon>
        <taxon>Pseudomonadota</taxon>
        <taxon>Alphaproteobacteria</taxon>
        <taxon>Hyphomicrobiales</taxon>
        <taxon>Rhizobiaceae</taxon>
        <taxon>Rhizobium/Agrobacterium group</taxon>
        <taxon>Agrobacterium</taxon>
    </lineage>
</organism>
<protein>
    <submittedName>
        <fullName evidence="2">Uncharacterized protein</fullName>
    </submittedName>
</protein>
<evidence type="ECO:0000313" key="2">
    <source>
        <dbReference type="EMBL" id="CDI09492.1"/>
    </source>
</evidence>
<evidence type="ECO:0000256" key="1">
    <source>
        <dbReference type="SAM" id="MobiDB-lite"/>
    </source>
</evidence>
<dbReference type="KEGG" id="rir:BN877_I2605"/>
<name>U4Q0A0_9HYPH</name>